<accession>A0A8H3ATR2</accession>
<dbReference type="AlphaFoldDB" id="A0A8H3ATR2"/>
<dbReference type="Proteomes" id="UP000663888">
    <property type="component" value="Unassembled WGS sequence"/>
</dbReference>
<comment type="caution">
    <text evidence="1">The sequence shown here is derived from an EMBL/GenBank/DDBJ whole genome shotgun (WGS) entry which is preliminary data.</text>
</comment>
<name>A0A8H3ATR2_9AGAM</name>
<evidence type="ECO:0000313" key="2">
    <source>
        <dbReference type="Proteomes" id="UP000663888"/>
    </source>
</evidence>
<gene>
    <name evidence="1" type="ORF">RDB_LOCUS44407</name>
</gene>
<proteinExistence type="predicted"/>
<dbReference type="EMBL" id="CAJMWX010000873">
    <property type="protein sequence ID" value="CAE6437403.1"/>
    <property type="molecule type" value="Genomic_DNA"/>
</dbReference>
<evidence type="ECO:0000313" key="1">
    <source>
        <dbReference type="EMBL" id="CAE6437403.1"/>
    </source>
</evidence>
<sequence>MSTDTLSPTLFYDLTSPKAGVTRTEYPATDLIHKLLHYTGADVSSFRRNCQVSYRLVEYARDLYDEINSRIHKAEESGSWEHYDAYNRAIDPLEEALLNIMEVTADERNEYLLHATAPDLATSSAESVIEKSVETWIKTSVSGWIENRQKIRDFLDSFKTQDEFKVILLPDFRLDTICYTPRDS</sequence>
<protein>
    <submittedName>
        <fullName evidence="1">Uncharacterized protein</fullName>
    </submittedName>
</protein>
<organism evidence="1 2">
    <name type="scientific">Rhizoctonia solani</name>
    <dbReference type="NCBI Taxonomy" id="456999"/>
    <lineage>
        <taxon>Eukaryota</taxon>
        <taxon>Fungi</taxon>
        <taxon>Dikarya</taxon>
        <taxon>Basidiomycota</taxon>
        <taxon>Agaricomycotina</taxon>
        <taxon>Agaricomycetes</taxon>
        <taxon>Cantharellales</taxon>
        <taxon>Ceratobasidiaceae</taxon>
        <taxon>Rhizoctonia</taxon>
    </lineage>
</organism>
<reference evidence="1" key="1">
    <citation type="submission" date="2021-01" db="EMBL/GenBank/DDBJ databases">
        <authorList>
            <person name="Kaushik A."/>
        </authorList>
    </citation>
    <scope>NUCLEOTIDE SEQUENCE</scope>
    <source>
        <strain evidence="1">AG4-R118</strain>
    </source>
</reference>